<sequence length="147" mass="17221">MISNTVIFLMFGVIFFAGGIFAKHPPGLFLTRFETPDDFYSDQSAFSEKRLLDEQRAFQSKWPWAKLFESEFIRDHQRVRPDPKNEVDGNEINDFPEYSTELLPVPQGLVQNYIKGKTAKKNSNQYMSVCHFKICNMGRKRNTRHLH</sequence>
<proteinExistence type="predicted"/>
<dbReference type="AlphaFoldDB" id="A0A9Q0S7V0"/>
<organism evidence="1 2">
    <name type="scientific">Pseudolycoriella hygida</name>
    <dbReference type="NCBI Taxonomy" id="35572"/>
    <lineage>
        <taxon>Eukaryota</taxon>
        <taxon>Metazoa</taxon>
        <taxon>Ecdysozoa</taxon>
        <taxon>Arthropoda</taxon>
        <taxon>Hexapoda</taxon>
        <taxon>Insecta</taxon>
        <taxon>Pterygota</taxon>
        <taxon>Neoptera</taxon>
        <taxon>Endopterygota</taxon>
        <taxon>Diptera</taxon>
        <taxon>Nematocera</taxon>
        <taxon>Sciaroidea</taxon>
        <taxon>Sciaridae</taxon>
        <taxon>Pseudolycoriella</taxon>
    </lineage>
</organism>
<dbReference type="EMBL" id="WJQU01000001">
    <property type="protein sequence ID" value="KAJ6646655.1"/>
    <property type="molecule type" value="Genomic_DNA"/>
</dbReference>
<evidence type="ECO:0000313" key="1">
    <source>
        <dbReference type="EMBL" id="KAJ6646655.1"/>
    </source>
</evidence>
<name>A0A9Q0S7V0_9DIPT</name>
<keyword evidence="2" id="KW-1185">Reference proteome</keyword>
<dbReference type="Proteomes" id="UP001151699">
    <property type="component" value="Chromosome A"/>
</dbReference>
<dbReference type="OrthoDB" id="6340140at2759"/>
<accession>A0A9Q0S7V0</accession>
<evidence type="ECO:0000313" key="2">
    <source>
        <dbReference type="Proteomes" id="UP001151699"/>
    </source>
</evidence>
<comment type="caution">
    <text evidence="1">The sequence shown here is derived from an EMBL/GenBank/DDBJ whole genome shotgun (WGS) entry which is preliminary data.</text>
</comment>
<gene>
    <name evidence="1" type="ORF">Bhyg_01868</name>
</gene>
<reference evidence="1" key="1">
    <citation type="submission" date="2022-07" db="EMBL/GenBank/DDBJ databases">
        <authorList>
            <person name="Trinca V."/>
            <person name="Uliana J.V.C."/>
            <person name="Torres T.T."/>
            <person name="Ward R.J."/>
            <person name="Monesi N."/>
        </authorList>
    </citation>
    <scope>NUCLEOTIDE SEQUENCE</scope>
    <source>
        <strain evidence="1">HSMRA1968</strain>
        <tissue evidence="1">Whole embryos</tissue>
    </source>
</reference>
<protein>
    <submittedName>
        <fullName evidence="1">Uncharacterized protein</fullName>
    </submittedName>
</protein>